<feature type="non-terminal residue" evidence="10">
    <location>
        <position position="1"/>
    </location>
</feature>
<evidence type="ECO:0000313" key="10">
    <source>
        <dbReference type="RefSeq" id="XP_010783111.1"/>
    </source>
</evidence>
<organism evidence="9 10">
    <name type="scientific">Notothenia coriiceps</name>
    <name type="common">black rockcod</name>
    <dbReference type="NCBI Taxonomy" id="8208"/>
    <lineage>
        <taxon>Eukaryota</taxon>
        <taxon>Metazoa</taxon>
        <taxon>Chordata</taxon>
        <taxon>Craniata</taxon>
        <taxon>Vertebrata</taxon>
        <taxon>Euteleostomi</taxon>
        <taxon>Actinopterygii</taxon>
        <taxon>Neopterygii</taxon>
        <taxon>Teleostei</taxon>
        <taxon>Neoteleostei</taxon>
        <taxon>Acanthomorphata</taxon>
        <taxon>Eupercaria</taxon>
        <taxon>Perciformes</taxon>
        <taxon>Notothenioidei</taxon>
        <taxon>Nototheniidae</taxon>
        <taxon>Notothenia</taxon>
    </lineage>
</organism>
<protein>
    <submittedName>
        <fullName evidence="10">WD repeat-containing protein 75-like</fullName>
    </submittedName>
</protein>
<keyword evidence="6" id="KW-0804">Transcription</keyword>
<feature type="non-terminal residue" evidence="10">
    <location>
        <position position="131"/>
    </location>
</feature>
<evidence type="ECO:0000256" key="2">
    <source>
        <dbReference type="ARBA" id="ARBA00022517"/>
    </source>
</evidence>
<keyword evidence="5" id="KW-0677">Repeat</keyword>
<dbReference type="GO" id="GO:0045943">
    <property type="term" value="P:positive regulation of transcription by RNA polymerase I"/>
    <property type="evidence" value="ECO:0007669"/>
    <property type="project" value="InterPro"/>
</dbReference>
<evidence type="ECO:0000259" key="8">
    <source>
        <dbReference type="Pfam" id="PF23769"/>
    </source>
</evidence>
<name>A0A6I9PAG5_9TELE</name>
<keyword evidence="7" id="KW-0539">Nucleus</keyword>
<evidence type="ECO:0000256" key="4">
    <source>
        <dbReference type="ARBA" id="ARBA00022574"/>
    </source>
</evidence>
<dbReference type="AlphaFoldDB" id="A0A6I9PAG5"/>
<comment type="subcellular location">
    <subcellularLocation>
        <location evidence="1">Nucleus</location>
        <location evidence="1">Nucleolus</location>
    </subcellularLocation>
</comment>
<dbReference type="GO" id="GO:0032040">
    <property type="term" value="C:small-subunit processome"/>
    <property type="evidence" value="ECO:0007669"/>
    <property type="project" value="InterPro"/>
</dbReference>
<evidence type="ECO:0000256" key="7">
    <source>
        <dbReference type="ARBA" id="ARBA00023242"/>
    </source>
</evidence>
<dbReference type="GO" id="GO:0006364">
    <property type="term" value="P:rRNA processing"/>
    <property type="evidence" value="ECO:0007669"/>
    <property type="project" value="UniProtKB-KW"/>
</dbReference>
<evidence type="ECO:0000256" key="1">
    <source>
        <dbReference type="ARBA" id="ARBA00004604"/>
    </source>
</evidence>
<dbReference type="Gene3D" id="2.130.10.10">
    <property type="entry name" value="YVTN repeat-like/Quinoprotein amine dehydrogenase"/>
    <property type="match status" value="1"/>
</dbReference>
<feature type="domain" description="WD repeat-containing protein 75 second beta-propeller" evidence="8">
    <location>
        <begin position="9"/>
        <end position="128"/>
    </location>
</feature>
<dbReference type="Pfam" id="PF23769">
    <property type="entry name" value="Beta-prop_WDR75_2nd"/>
    <property type="match status" value="1"/>
</dbReference>
<keyword evidence="9" id="KW-1185">Reference proteome</keyword>
<keyword evidence="4" id="KW-0853">WD repeat</keyword>
<dbReference type="GO" id="GO:2000234">
    <property type="term" value="P:positive regulation of rRNA processing"/>
    <property type="evidence" value="ECO:0007669"/>
    <property type="project" value="TreeGrafter"/>
</dbReference>
<evidence type="ECO:0000256" key="5">
    <source>
        <dbReference type="ARBA" id="ARBA00022737"/>
    </source>
</evidence>
<evidence type="ECO:0000313" key="9">
    <source>
        <dbReference type="Proteomes" id="UP000504611"/>
    </source>
</evidence>
<keyword evidence="3" id="KW-0698">rRNA processing</keyword>
<dbReference type="GeneID" id="104957201"/>
<gene>
    <name evidence="10" type="primary">LOC104957201</name>
</gene>
<dbReference type="InterPro" id="IPR015943">
    <property type="entry name" value="WD40/YVTN_repeat-like_dom_sf"/>
</dbReference>
<dbReference type="OrthoDB" id="4096at2759"/>
<dbReference type="PANTHER" id="PTHR44215">
    <property type="entry name" value="WD REPEAT-CONTAINING PROTEIN 75"/>
    <property type="match status" value="1"/>
</dbReference>
<reference evidence="10" key="1">
    <citation type="submission" date="2025-08" db="UniProtKB">
        <authorList>
            <consortium name="RefSeq"/>
        </authorList>
    </citation>
    <scope>IDENTIFICATION</scope>
    <source>
        <tissue evidence="10">Muscle</tissue>
    </source>
</reference>
<dbReference type="KEGG" id="ncc:104957201"/>
<dbReference type="PANTHER" id="PTHR44215:SF1">
    <property type="entry name" value="WD REPEAT-CONTAINING PROTEIN 75"/>
    <property type="match status" value="1"/>
</dbReference>
<dbReference type="InterPro" id="IPR057644">
    <property type="entry name" value="Beta-prop_WDR75_2nd"/>
</dbReference>
<accession>A0A6I9PAG5</accession>
<dbReference type="SUPFAM" id="SSF50978">
    <property type="entry name" value="WD40 repeat-like"/>
    <property type="match status" value="1"/>
</dbReference>
<dbReference type="InterPro" id="IPR036322">
    <property type="entry name" value="WD40_repeat_dom_sf"/>
</dbReference>
<dbReference type="GO" id="GO:0003723">
    <property type="term" value="F:RNA binding"/>
    <property type="evidence" value="ECO:0007669"/>
    <property type="project" value="InterPro"/>
</dbReference>
<dbReference type="Proteomes" id="UP000504611">
    <property type="component" value="Unplaced"/>
</dbReference>
<dbReference type="RefSeq" id="XP_010783111.1">
    <property type="nucleotide sequence ID" value="XM_010784809.1"/>
</dbReference>
<evidence type="ECO:0000256" key="6">
    <source>
        <dbReference type="ARBA" id="ARBA00023163"/>
    </source>
</evidence>
<evidence type="ECO:0000256" key="3">
    <source>
        <dbReference type="ARBA" id="ARBA00022552"/>
    </source>
</evidence>
<dbReference type="InterPro" id="IPR053826">
    <property type="entry name" value="WDR75"/>
</dbReference>
<proteinExistence type="predicted"/>
<sequence length="131" mass="14841">VCHLLCFPQLDIVQQEYIHESGLEQFEVVKAAFDASGSWMATVEERNQKAAELELNLKLWAFDEQTQSFVLNTTISTPHEARITDMCFCHAAESQTTMLVSTSKDGHFKAWQLSAVAHTEGEQSWFCSVRL</sequence>
<keyword evidence="2" id="KW-0690">Ribosome biogenesis</keyword>